<dbReference type="GeneID" id="20707992"/>
<dbReference type="Proteomes" id="UP000001611">
    <property type="component" value="Unassembled WGS sequence"/>
</dbReference>
<accession>G2X7S1</accession>
<name>G2X7S1_VERDV</name>
<reference evidence="2" key="2">
    <citation type="journal article" date="2011" name="PLoS Pathog.">
        <title>Comparative genomics yields insights into niche adaptation of plant vascular wilt pathogens.</title>
        <authorList>
            <person name="Klosterman S.J."/>
            <person name="Subbarao K.V."/>
            <person name="Kang S."/>
            <person name="Veronese P."/>
            <person name="Gold S.E."/>
            <person name="Thomma B.P.H.J."/>
            <person name="Chen Z."/>
            <person name="Henrissat B."/>
            <person name="Lee Y.-H."/>
            <person name="Park J."/>
            <person name="Garcia-Pedrajas M.D."/>
            <person name="Barbara D.J."/>
            <person name="Anchieta A."/>
            <person name="de Jonge R."/>
            <person name="Santhanam P."/>
            <person name="Maruthachalam K."/>
            <person name="Atallah Z."/>
            <person name="Amyotte S.G."/>
            <person name="Paz Z."/>
            <person name="Inderbitzin P."/>
            <person name="Hayes R.J."/>
            <person name="Heiman D.I."/>
            <person name="Young S."/>
            <person name="Zeng Q."/>
            <person name="Engels R."/>
            <person name="Galagan J."/>
            <person name="Cuomo C.A."/>
            <person name="Dobinson K.F."/>
            <person name="Ma L.-J."/>
        </authorList>
    </citation>
    <scope>NUCLEOTIDE SEQUENCE [LARGE SCALE GENOMIC DNA]</scope>
    <source>
        <strain evidence="2">VdLs.17 / ATCC MYA-4575 / FGSC 10137</strain>
    </source>
</reference>
<protein>
    <submittedName>
        <fullName evidence="1">Uncharacterized protein</fullName>
    </submittedName>
</protein>
<dbReference type="eggNOG" id="ENOG502SNM5">
    <property type="taxonomic scope" value="Eukaryota"/>
</dbReference>
<dbReference type="RefSeq" id="XP_009657202.1">
    <property type="nucleotide sequence ID" value="XM_009658907.1"/>
</dbReference>
<dbReference type="InParanoid" id="G2X7S1"/>
<proteinExistence type="predicted"/>
<dbReference type="AlphaFoldDB" id="G2X7S1"/>
<evidence type="ECO:0000313" key="1">
    <source>
        <dbReference type="EMBL" id="EGY15039.1"/>
    </source>
</evidence>
<organism evidence="1 2">
    <name type="scientific">Verticillium dahliae (strain VdLs.17 / ATCC MYA-4575 / FGSC 10137)</name>
    <name type="common">Verticillium wilt</name>
    <dbReference type="NCBI Taxonomy" id="498257"/>
    <lineage>
        <taxon>Eukaryota</taxon>
        <taxon>Fungi</taxon>
        <taxon>Dikarya</taxon>
        <taxon>Ascomycota</taxon>
        <taxon>Pezizomycotina</taxon>
        <taxon>Sordariomycetes</taxon>
        <taxon>Hypocreomycetidae</taxon>
        <taxon>Glomerellales</taxon>
        <taxon>Plectosphaerellaceae</taxon>
        <taxon>Verticillium</taxon>
    </lineage>
</organism>
<dbReference type="EMBL" id="DS572706">
    <property type="protein sequence ID" value="EGY15039.1"/>
    <property type="molecule type" value="Genomic_DNA"/>
</dbReference>
<keyword evidence="2" id="KW-1185">Reference proteome</keyword>
<reference evidence="1 2" key="1">
    <citation type="submission" date="2008-03" db="EMBL/GenBank/DDBJ databases">
        <title>The Genome Sequence of Verticillium dahliae VdLs.17.</title>
        <authorList>
            <consortium name="The Broad Institute Genome Sequencing Platform"/>
            <person name="Ma L.-J.J."/>
            <person name="Klosterman S.J."/>
            <person name="Subbarao K."/>
            <person name="Dobinson K."/>
            <person name="Veronese P."/>
            <person name="Kang S."/>
            <person name="Gold S.E."/>
            <person name="Young S."/>
            <person name="Jaffe D."/>
            <person name="Gnerre S."/>
            <person name="Berlin A."/>
            <person name="Heiman D."/>
            <person name="Hepburn T."/>
            <person name="Sykes S."/>
            <person name="Alvarado L."/>
            <person name="Kodira C.D."/>
            <person name="Lander E."/>
            <person name="Galagan J."/>
            <person name="Nusbaum C."/>
            <person name="Birren B."/>
        </authorList>
    </citation>
    <scope>NUCLEOTIDE SEQUENCE [LARGE SCALE GENOMIC DNA]</scope>
    <source>
        <strain evidence="2">VdLs.17 / ATCC MYA-4575 / FGSC 10137</strain>
    </source>
</reference>
<dbReference type="HOGENOM" id="CLU_030446_0_0_1"/>
<gene>
    <name evidence="1" type="ORF">VDAG_06529</name>
</gene>
<dbReference type="OMA" id="PYTQRRV"/>
<evidence type="ECO:0000313" key="2">
    <source>
        <dbReference type="Proteomes" id="UP000001611"/>
    </source>
</evidence>
<dbReference type="OrthoDB" id="3000060at2759"/>
<dbReference type="KEGG" id="vda:VDAG_06529"/>
<sequence>MPNPLVTGGVMDGTRYPGPDEGCAPPYWFISSAPPVVEKDTIIVAAASPNVMRGHQKVDGWFLSDFYAFNYLLHGLGSSQTWLTAADPVKLLKADPRFPVYLHGNPYQERKVVLSNDLLQSGELTPVTLVRSNNMIAQFLREVREASKQAVKKGVPLLLLIFCHGLRNLTMLLDCGQKLKGITPTTLDAAIEPGCRYTIYTTACHSGGWVVNTTSDHWHSPLNTSMLAAASMTSTSNAWQDSRSISRACGSVFASAVIEALTSNSTPLIDSLGDDCAGDSNMLQPTEPSDIQSATYNTFCDSILTCCADRVHRLWHKQEFTFSAQNDHWGNSWTGRSGIPLGHFEQRWNKLPTVGYNGPADAKALMDPHPGNPTYSASTDKTKTGAGADTEAESLIGDLIESICHNRLKVMAALFLQTCPGDWDSGWGPITRGGLWLAMEENPTRESDFDPVAMITFRWELAQIADDLVRRFQLPIPGQQCCLLWDYSQHLTRKAKQGHKRSKRELWVYCTFVDLEVQPIPTDEQGYPFERFSFYLTAAIVEADLDDEKTKAVVEGIADHMRKAKAFHEMRTLRSPNVIQRAREWLKSIGKELRDLSKDSG</sequence>